<evidence type="ECO:0000313" key="2">
    <source>
        <dbReference type="EMBL" id="OHV40366.1"/>
    </source>
</evidence>
<reference evidence="3" key="1">
    <citation type="submission" date="2016-07" db="EMBL/GenBank/DDBJ databases">
        <title>Frankia sp. NRRL B-16219 Genome sequencing.</title>
        <authorList>
            <person name="Ghodhbane-Gtari F."/>
            <person name="Swanson E."/>
            <person name="Gueddou A."/>
            <person name="Louati M."/>
            <person name="Nouioui I."/>
            <person name="Hezbri K."/>
            <person name="Abebe-Akele F."/>
            <person name="Simpson S."/>
            <person name="Morris K."/>
            <person name="Thomas K."/>
            <person name="Gtari M."/>
            <person name="Tisa L.S."/>
        </authorList>
    </citation>
    <scope>NUCLEOTIDE SEQUENCE [LARGE SCALE GENOMIC DNA]</scope>
    <source>
        <strain evidence="3">NRRL B-16219</strain>
    </source>
</reference>
<evidence type="ECO:0000313" key="3">
    <source>
        <dbReference type="Proteomes" id="UP000179769"/>
    </source>
</evidence>
<dbReference type="InterPro" id="IPR043519">
    <property type="entry name" value="NT_sf"/>
</dbReference>
<evidence type="ECO:0000259" key="1">
    <source>
        <dbReference type="Pfam" id="PF01909"/>
    </source>
</evidence>
<proteinExistence type="predicted"/>
<dbReference type="AlphaFoldDB" id="A0A1S1R386"/>
<keyword evidence="2" id="KW-0808">Transferase</keyword>
<dbReference type="SUPFAM" id="SSF81301">
    <property type="entry name" value="Nucleotidyltransferase"/>
    <property type="match status" value="1"/>
</dbReference>
<dbReference type="Pfam" id="PF01909">
    <property type="entry name" value="NTP_transf_2"/>
    <property type="match status" value="1"/>
</dbReference>
<dbReference type="PANTHER" id="PTHR43852">
    <property type="entry name" value="NUCLEOTIDYLTRANSFERASE"/>
    <property type="match status" value="1"/>
</dbReference>
<keyword evidence="3" id="KW-1185">Reference proteome</keyword>
<dbReference type="CDD" id="cd05403">
    <property type="entry name" value="NT_KNTase_like"/>
    <property type="match status" value="1"/>
</dbReference>
<name>A0A1S1R386_9ACTN</name>
<dbReference type="InterPro" id="IPR052930">
    <property type="entry name" value="TA_antitoxin_MntA"/>
</dbReference>
<dbReference type="EMBL" id="MAXA01000074">
    <property type="protein sequence ID" value="OHV40366.1"/>
    <property type="molecule type" value="Genomic_DNA"/>
</dbReference>
<sequence>MGSIAGVEIDGARLAVICARYGIAELQLFGSQARGTATADSDIDILYTLAPGRRLGWNIEQLADDLTDLFGRPVDLVSARGLHPLLRSSVLAEARPVYAA</sequence>
<feature type="domain" description="Polymerase nucleotidyl transferase" evidence="1">
    <location>
        <begin position="17"/>
        <end position="95"/>
    </location>
</feature>
<accession>A0A1S1R386</accession>
<gene>
    <name evidence="2" type="ORF">BBK14_32595</name>
</gene>
<comment type="caution">
    <text evidence="2">The sequence shown here is derived from an EMBL/GenBank/DDBJ whole genome shotgun (WGS) entry which is preliminary data.</text>
</comment>
<dbReference type="OrthoDB" id="9803128at2"/>
<dbReference type="Gene3D" id="3.30.460.10">
    <property type="entry name" value="Beta Polymerase, domain 2"/>
    <property type="match status" value="1"/>
</dbReference>
<dbReference type="InterPro" id="IPR002934">
    <property type="entry name" value="Polymerase_NTP_transf_dom"/>
</dbReference>
<dbReference type="Proteomes" id="UP000179769">
    <property type="component" value="Unassembled WGS sequence"/>
</dbReference>
<dbReference type="GO" id="GO:0016779">
    <property type="term" value="F:nucleotidyltransferase activity"/>
    <property type="evidence" value="ECO:0007669"/>
    <property type="project" value="InterPro"/>
</dbReference>
<dbReference type="RefSeq" id="WP_071060751.1">
    <property type="nucleotide sequence ID" value="NZ_MAXA01000074.1"/>
</dbReference>
<dbReference type="PANTHER" id="PTHR43852:SF2">
    <property type="entry name" value="PROTEIN ADENYLYLTRANSFERASE MNTA"/>
    <property type="match status" value="1"/>
</dbReference>
<protein>
    <submittedName>
        <fullName evidence="2">Nucleotidyltransferase</fullName>
    </submittedName>
</protein>
<organism evidence="2 3">
    <name type="scientific">Parafrankia soli</name>
    <dbReference type="NCBI Taxonomy" id="2599596"/>
    <lineage>
        <taxon>Bacteria</taxon>
        <taxon>Bacillati</taxon>
        <taxon>Actinomycetota</taxon>
        <taxon>Actinomycetes</taxon>
        <taxon>Frankiales</taxon>
        <taxon>Frankiaceae</taxon>
        <taxon>Parafrankia</taxon>
    </lineage>
</organism>